<dbReference type="InterPro" id="IPR027786">
    <property type="entry name" value="Nse4/EID"/>
</dbReference>
<organism evidence="3 4">
    <name type="scientific">Actinidia chinensis var. chinensis</name>
    <name type="common">Chinese soft-hair kiwi</name>
    <dbReference type="NCBI Taxonomy" id="1590841"/>
    <lineage>
        <taxon>Eukaryota</taxon>
        <taxon>Viridiplantae</taxon>
        <taxon>Streptophyta</taxon>
        <taxon>Embryophyta</taxon>
        <taxon>Tracheophyta</taxon>
        <taxon>Spermatophyta</taxon>
        <taxon>Magnoliopsida</taxon>
        <taxon>eudicotyledons</taxon>
        <taxon>Gunneridae</taxon>
        <taxon>Pentapetalae</taxon>
        <taxon>asterids</taxon>
        <taxon>Ericales</taxon>
        <taxon>Actinidiaceae</taxon>
        <taxon>Actinidia</taxon>
    </lineage>
</organism>
<dbReference type="Proteomes" id="UP000241394">
    <property type="component" value="Chromosome LG29"/>
</dbReference>
<gene>
    <name evidence="3" type="ORF">CEY00_Acc32634</name>
</gene>
<evidence type="ECO:0000256" key="1">
    <source>
        <dbReference type="RuleBase" id="RU365071"/>
    </source>
</evidence>
<dbReference type="GO" id="GO:0006281">
    <property type="term" value="P:DNA repair"/>
    <property type="evidence" value="ECO:0007669"/>
    <property type="project" value="UniProtKB-UniRule"/>
</dbReference>
<dbReference type="Gramene" id="PSR84549">
    <property type="protein sequence ID" value="PSR84549"/>
    <property type="gene ID" value="CEY00_Acc32634"/>
</dbReference>
<proteinExistence type="inferred from homology"/>
<dbReference type="GO" id="GO:0005634">
    <property type="term" value="C:nucleus"/>
    <property type="evidence" value="ECO:0007669"/>
    <property type="project" value="UniProtKB-SubCell"/>
</dbReference>
<dbReference type="OrthoDB" id="361242at2759"/>
<keyword evidence="1" id="KW-0539">Nucleus</keyword>
<reference evidence="3 4" key="1">
    <citation type="submission" date="2017-07" db="EMBL/GenBank/DDBJ databases">
        <title>An improved, manually edited Actinidia chinensis var. chinensis (kiwifruit) genome highlights the challenges associated with draft genomes and gene prediction in plants.</title>
        <authorList>
            <person name="Pilkington S."/>
            <person name="Crowhurst R."/>
            <person name="Hilario E."/>
            <person name="Nardozza S."/>
            <person name="Fraser L."/>
            <person name="Peng Y."/>
            <person name="Gunaseelan K."/>
            <person name="Simpson R."/>
            <person name="Tahir J."/>
            <person name="Deroles S."/>
            <person name="Templeton K."/>
            <person name="Luo Z."/>
            <person name="Davy M."/>
            <person name="Cheng C."/>
            <person name="Mcneilage M."/>
            <person name="Scaglione D."/>
            <person name="Liu Y."/>
            <person name="Zhang Q."/>
            <person name="Datson P."/>
            <person name="De Silva N."/>
            <person name="Gardiner S."/>
            <person name="Bassett H."/>
            <person name="Chagne D."/>
            <person name="Mccallum J."/>
            <person name="Dzierzon H."/>
            <person name="Deng C."/>
            <person name="Wang Y.-Y."/>
            <person name="Barron N."/>
            <person name="Manako K."/>
            <person name="Bowen J."/>
            <person name="Foster T."/>
            <person name="Erridge Z."/>
            <person name="Tiffin H."/>
            <person name="Waite C."/>
            <person name="Davies K."/>
            <person name="Grierson E."/>
            <person name="Laing W."/>
            <person name="Kirk R."/>
            <person name="Chen X."/>
            <person name="Wood M."/>
            <person name="Montefiori M."/>
            <person name="Brummell D."/>
            <person name="Schwinn K."/>
            <person name="Catanach A."/>
            <person name="Fullerton C."/>
            <person name="Li D."/>
            <person name="Meiyalaghan S."/>
            <person name="Nieuwenhuizen N."/>
            <person name="Read N."/>
            <person name="Prakash R."/>
            <person name="Hunter D."/>
            <person name="Zhang H."/>
            <person name="Mckenzie M."/>
            <person name="Knabel M."/>
            <person name="Harris A."/>
            <person name="Allan A."/>
            <person name="Chen A."/>
            <person name="Janssen B."/>
            <person name="Plunkett B."/>
            <person name="Dwamena C."/>
            <person name="Voogd C."/>
            <person name="Leif D."/>
            <person name="Lafferty D."/>
            <person name="Souleyre E."/>
            <person name="Varkonyi-Gasic E."/>
            <person name="Gambi F."/>
            <person name="Hanley J."/>
            <person name="Yao J.-L."/>
            <person name="Cheung J."/>
            <person name="David K."/>
            <person name="Warren B."/>
            <person name="Marsh K."/>
            <person name="Snowden K."/>
            <person name="Lin-Wang K."/>
            <person name="Brian L."/>
            <person name="Martinez-Sanchez M."/>
            <person name="Wang M."/>
            <person name="Ileperuma N."/>
            <person name="Macnee N."/>
            <person name="Campin R."/>
            <person name="Mcatee P."/>
            <person name="Drummond R."/>
            <person name="Espley R."/>
            <person name="Ireland H."/>
            <person name="Wu R."/>
            <person name="Atkinson R."/>
            <person name="Karunairetnam S."/>
            <person name="Bulley S."/>
            <person name="Chunkath S."/>
            <person name="Hanley Z."/>
            <person name="Storey R."/>
            <person name="Thrimawithana A."/>
            <person name="Thomson S."/>
            <person name="David C."/>
            <person name="Testolin R."/>
        </authorList>
    </citation>
    <scope>NUCLEOTIDE SEQUENCE [LARGE SCALE GENOMIC DNA]</scope>
    <source>
        <strain evidence="4">cv. Red5</strain>
        <tissue evidence="3">Young leaf</tissue>
    </source>
</reference>
<protein>
    <recommendedName>
        <fullName evidence="1">Non-structural maintenance of chromosomes element 4</fullName>
    </recommendedName>
</protein>
<feature type="region of interest" description="Disordered" evidence="2">
    <location>
        <begin position="1"/>
        <end position="37"/>
    </location>
</feature>
<evidence type="ECO:0000256" key="2">
    <source>
        <dbReference type="SAM" id="MobiDB-lite"/>
    </source>
</evidence>
<feature type="compositionally biased region" description="Polar residues" evidence="2">
    <location>
        <begin position="27"/>
        <end position="36"/>
    </location>
</feature>
<dbReference type="STRING" id="1590841.A0A2R6P381"/>
<keyword evidence="4" id="KW-1185">Reference proteome</keyword>
<keyword evidence="1" id="KW-0233">DNA recombination</keyword>
<evidence type="ECO:0000313" key="4">
    <source>
        <dbReference type="Proteomes" id="UP000241394"/>
    </source>
</evidence>
<dbReference type="GO" id="GO:0030915">
    <property type="term" value="C:Smc5-Smc6 complex"/>
    <property type="evidence" value="ECO:0007669"/>
    <property type="project" value="UniProtKB-UniRule"/>
</dbReference>
<dbReference type="AlphaFoldDB" id="A0A2R6P381"/>
<accession>A0A2R6P381</accession>
<sequence length="136" mass="14835">MVRTVVKGEPSSVSNRKRRNATENVGEASTQGSSPETLAGCRALRSRYLAAKTRISNEREDISRFDSGKFNTIVNEVESSHQLVQKPREQVADAEALLDITSTLVSSVKGHSKDGITPSDFVNCLMRDFGRHGGAK</sequence>
<dbReference type="GO" id="GO:0006310">
    <property type="term" value="P:DNA recombination"/>
    <property type="evidence" value="ECO:0007669"/>
    <property type="project" value="UniProtKB-UniRule"/>
</dbReference>
<reference evidence="4" key="2">
    <citation type="journal article" date="2018" name="BMC Genomics">
        <title>A manually annotated Actinidia chinensis var. chinensis (kiwifruit) genome highlights the challenges associated with draft genomes and gene prediction in plants.</title>
        <authorList>
            <person name="Pilkington S.M."/>
            <person name="Crowhurst R."/>
            <person name="Hilario E."/>
            <person name="Nardozza S."/>
            <person name="Fraser L."/>
            <person name="Peng Y."/>
            <person name="Gunaseelan K."/>
            <person name="Simpson R."/>
            <person name="Tahir J."/>
            <person name="Deroles S.C."/>
            <person name="Templeton K."/>
            <person name="Luo Z."/>
            <person name="Davy M."/>
            <person name="Cheng C."/>
            <person name="McNeilage M."/>
            <person name="Scaglione D."/>
            <person name="Liu Y."/>
            <person name="Zhang Q."/>
            <person name="Datson P."/>
            <person name="De Silva N."/>
            <person name="Gardiner S.E."/>
            <person name="Bassett H."/>
            <person name="Chagne D."/>
            <person name="McCallum J."/>
            <person name="Dzierzon H."/>
            <person name="Deng C."/>
            <person name="Wang Y.Y."/>
            <person name="Barron L."/>
            <person name="Manako K."/>
            <person name="Bowen J."/>
            <person name="Foster T.M."/>
            <person name="Erridge Z.A."/>
            <person name="Tiffin H."/>
            <person name="Waite C.N."/>
            <person name="Davies K.M."/>
            <person name="Grierson E.P."/>
            <person name="Laing W.A."/>
            <person name="Kirk R."/>
            <person name="Chen X."/>
            <person name="Wood M."/>
            <person name="Montefiori M."/>
            <person name="Brummell D.A."/>
            <person name="Schwinn K.E."/>
            <person name="Catanach A."/>
            <person name="Fullerton C."/>
            <person name="Li D."/>
            <person name="Meiyalaghan S."/>
            <person name="Nieuwenhuizen N."/>
            <person name="Read N."/>
            <person name="Prakash R."/>
            <person name="Hunter D."/>
            <person name="Zhang H."/>
            <person name="McKenzie M."/>
            <person name="Knabel M."/>
            <person name="Harris A."/>
            <person name="Allan A.C."/>
            <person name="Gleave A."/>
            <person name="Chen A."/>
            <person name="Janssen B.J."/>
            <person name="Plunkett B."/>
            <person name="Ampomah-Dwamena C."/>
            <person name="Voogd C."/>
            <person name="Leif D."/>
            <person name="Lafferty D."/>
            <person name="Souleyre E.J.F."/>
            <person name="Varkonyi-Gasic E."/>
            <person name="Gambi F."/>
            <person name="Hanley J."/>
            <person name="Yao J.L."/>
            <person name="Cheung J."/>
            <person name="David K.M."/>
            <person name="Warren B."/>
            <person name="Marsh K."/>
            <person name="Snowden K.C."/>
            <person name="Lin-Wang K."/>
            <person name="Brian L."/>
            <person name="Martinez-Sanchez M."/>
            <person name="Wang M."/>
            <person name="Ileperuma N."/>
            <person name="Macnee N."/>
            <person name="Campin R."/>
            <person name="McAtee P."/>
            <person name="Drummond R.S.M."/>
            <person name="Espley R.V."/>
            <person name="Ireland H.S."/>
            <person name="Wu R."/>
            <person name="Atkinson R.G."/>
            <person name="Karunairetnam S."/>
            <person name="Bulley S."/>
            <person name="Chunkath S."/>
            <person name="Hanley Z."/>
            <person name="Storey R."/>
            <person name="Thrimawithana A.H."/>
            <person name="Thomson S."/>
            <person name="David C."/>
            <person name="Testolin R."/>
            <person name="Huang H."/>
            <person name="Hellens R.P."/>
            <person name="Schaffer R.J."/>
        </authorList>
    </citation>
    <scope>NUCLEOTIDE SEQUENCE [LARGE SCALE GENOMIC DNA]</scope>
    <source>
        <strain evidence="4">cv. Red5</strain>
    </source>
</reference>
<keyword evidence="1" id="KW-0234">DNA repair</keyword>
<dbReference type="PANTHER" id="PTHR16140:SF0">
    <property type="entry name" value="NON-STRUCTURAL MAINTENANCE OF CHROMOSOMES ELEMENT 4"/>
    <property type="match status" value="1"/>
</dbReference>
<dbReference type="EMBL" id="NKQK01000029">
    <property type="protein sequence ID" value="PSR84549.1"/>
    <property type="molecule type" value="Genomic_DNA"/>
</dbReference>
<evidence type="ECO:0000313" key="3">
    <source>
        <dbReference type="EMBL" id="PSR84549.1"/>
    </source>
</evidence>
<comment type="caution">
    <text evidence="3">The sequence shown here is derived from an EMBL/GenBank/DDBJ whole genome shotgun (WGS) entry which is preliminary data.</text>
</comment>
<dbReference type="PANTHER" id="PTHR16140">
    <property type="entry name" value="NON-STRUCTURAL MAINTENANCE OF CHROMOSOMES ELEMENT 4"/>
    <property type="match status" value="1"/>
</dbReference>
<comment type="subcellular location">
    <subcellularLocation>
        <location evidence="1">Nucleus</location>
    </subcellularLocation>
</comment>
<comment type="similarity">
    <text evidence="1">Belongs to the NSE4 family.</text>
</comment>
<keyword evidence="1" id="KW-0227">DNA damage</keyword>
<dbReference type="InParanoid" id="A0A2R6P381"/>
<comment type="function">
    <text evidence="1">Component of the SMC5-SMC6 complex, that promotes sister chromatid alignment after DNA damage and facilitates double-stranded DNA breaks (DSBs) repair via homologous recombination between sister chromatids.</text>
</comment>
<name>A0A2R6P381_ACTCC</name>
<comment type="subunit">
    <text evidence="1">Component of the SMC5-SMC6 complex.</text>
</comment>